<protein>
    <recommendedName>
        <fullName evidence="4">Probable multidrug resistance protein NorM</fullName>
    </recommendedName>
    <alternativeName>
        <fullName evidence="12">Multidrug-efflux transporter</fullName>
    </alternativeName>
</protein>
<accession>A0A3E3K5A1</accession>
<organism evidence="14 15">
    <name type="scientific">Sellimonas intestinalis</name>
    <dbReference type="NCBI Taxonomy" id="1653434"/>
    <lineage>
        <taxon>Bacteria</taxon>
        <taxon>Bacillati</taxon>
        <taxon>Bacillota</taxon>
        <taxon>Clostridia</taxon>
        <taxon>Lachnospirales</taxon>
        <taxon>Lachnospiraceae</taxon>
        <taxon>Sellimonas</taxon>
    </lineage>
</organism>
<evidence type="ECO:0000256" key="8">
    <source>
        <dbReference type="ARBA" id="ARBA00022692"/>
    </source>
</evidence>
<dbReference type="GO" id="GO:0005886">
    <property type="term" value="C:plasma membrane"/>
    <property type="evidence" value="ECO:0007669"/>
    <property type="project" value="UniProtKB-SubCell"/>
</dbReference>
<feature type="transmembrane region" description="Helical" evidence="13">
    <location>
        <begin position="170"/>
        <end position="192"/>
    </location>
</feature>
<feature type="transmembrane region" description="Helical" evidence="13">
    <location>
        <begin position="363"/>
        <end position="381"/>
    </location>
</feature>
<dbReference type="Pfam" id="PF01554">
    <property type="entry name" value="MatE"/>
    <property type="match status" value="2"/>
</dbReference>
<reference evidence="14 15" key="1">
    <citation type="submission" date="2018-08" db="EMBL/GenBank/DDBJ databases">
        <title>A genome reference for cultivated species of the human gut microbiota.</title>
        <authorList>
            <person name="Zou Y."/>
            <person name="Xue W."/>
            <person name="Luo G."/>
        </authorList>
    </citation>
    <scope>NUCLEOTIDE SEQUENCE [LARGE SCALE GENOMIC DNA]</scope>
    <source>
        <strain evidence="14 15">AF37-2AT</strain>
    </source>
</reference>
<dbReference type="NCBIfam" id="TIGR00797">
    <property type="entry name" value="matE"/>
    <property type="match status" value="1"/>
</dbReference>
<feature type="transmembrane region" description="Helical" evidence="13">
    <location>
        <begin position="142"/>
        <end position="163"/>
    </location>
</feature>
<feature type="transmembrane region" description="Helical" evidence="13">
    <location>
        <begin position="320"/>
        <end position="343"/>
    </location>
</feature>
<dbReference type="OrthoDB" id="9776324at2"/>
<evidence type="ECO:0000256" key="13">
    <source>
        <dbReference type="SAM" id="Phobius"/>
    </source>
</evidence>
<keyword evidence="9 13" id="KW-1133">Transmembrane helix</keyword>
<feature type="transmembrane region" description="Helical" evidence="13">
    <location>
        <begin position="97"/>
        <end position="122"/>
    </location>
</feature>
<feature type="transmembrane region" description="Helical" evidence="13">
    <location>
        <begin position="388"/>
        <end position="413"/>
    </location>
</feature>
<gene>
    <name evidence="14" type="ORF">DW016_00850</name>
</gene>
<keyword evidence="11 13" id="KW-0472">Membrane</keyword>
<evidence type="ECO:0000256" key="4">
    <source>
        <dbReference type="ARBA" id="ARBA00020268"/>
    </source>
</evidence>
<dbReference type="PANTHER" id="PTHR43298">
    <property type="entry name" value="MULTIDRUG RESISTANCE PROTEIN NORM-RELATED"/>
    <property type="match status" value="1"/>
</dbReference>
<keyword evidence="15" id="KW-1185">Reference proteome</keyword>
<feature type="transmembrane region" description="Helical" evidence="13">
    <location>
        <begin position="198"/>
        <end position="218"/>
    </location>
</feature>
<dbReference type="GO" id="GO:0042910">
    <property type="term" value="F:xenobiotic transmembrane transporter activity"/>
    <property type="evidence" value="ECO:0007669"/>
    <property type="project" value="InterPro"/>
</dbReference>
<proteinExistence type="inferred from homology"/>
<dbReference type="GO" id="GO:0006811">
    <property type="term" value="P:monoatomic ion transport"/>
    <property type="evidence" value="ECO:0007669"/>
    <property type="project" value="UniProtKB-KW"/>
</dbReference>
<dbReference type="InterPro" id="IPR002528">
    <property type="entry name" value="MATE_fam"/>
</dbReference>
<dbReference type="RefSeq" id="WP_117493179.1">
    <property type="nucleotide sequence ID" value="NZ_CALBAT010000003.1"/>
</dbReference>
<evidence type="ECO:0000256" key="12">
    <source>
        <dbReference type="ARBA" id="ARBA00031636"/>
    </source>
</evidence>
<dbReference type="CDD" id="cd13138">
    <property type="entry name" value="MATE_yoeA_like"/>
    <property type="match status" value="1"/>
</dbReference>
<feature type="transmembrane region" description="Helical" evidence="13">
    <location>
        <begin position="419"/>
        <end position="438"/>
    </location>
</feature>
<dbReference type="Proteomes" id="UP000261080">
    <property type="component" value="Unassembled WGS sequence"/>
</dbReference>
<dbReference type="GO" id="GO:0015297">
    <property type="term" value="F:antiporter activity"/>
    <property type="evidence" value="ECO:0007669"/>
    <property type="project" value="UniProtKB-KW"/>
</dbReference>
<evidence type="ECO:0000256" key="5">
    <source>
        <dbReference type="ARBA" id="ARBA00022448"/>
    </source>
</evidence>
<keyword evidence="7" id="KW-1003">Cell membrane</keyword>
<dbReference type="InterPro" id="IPR048279">
    <property type="entry name" value="MdtK-like"/>
</dbReference>
<evidence type="ECO:0000256" key="11">
    <source>
        <dbReference type="ARBA" id="ARBA00023136"/>
    </source>
</evidence>
<evidence type="ECO:0000313" key="14">
    <source>
        <dbReference type="EMBL" id="RGE89856.1"/>
    </source>
</evidence>
<keyword evidence="8 13" id="KW-0812">Transmembrane</keyword>
<evidence type="ECO:0000256" key="7">
    <source>
        <dbReference type="ARBA" id="ARBA00022475"/>
    </source>
</evidence>
<evidence type="ECO:0000256" key="3">
    <source>
        <dbReference type="ARBA" id="ARBA00010199"/>
    </source>
</evidence>
<dbReference type="EMBL" id="QVLX01000001">
    <property type="protein sequence ID" value="RGE89856.1"/>
    <property type="molecule type" value="Genomic_DNA"/>
</dbReference>
<evidence type="ECO:0000256" key="2">
    <source>
        <dbReference type="ARBA" id="ARBA00004651"/>
    </source>
</evidence>
<evidence type="ECO:0000256" key="10">
    <source>
        <dbReference type="ARBA" id="ARBA00023065"/>
    </source>
</evidence>
<comment type="function">
    <text evidence="1">Multidrug efflux pump.</text>
</comment>
<feature type="transmembrane region" description="Helical" evidence="13">
    <location>
        <begin position="15"/>
        <end position="32"/>
    </location>
</feature>
<comment type="similarity">
    <text evidence="3">Belongs to the multi antimicrobial extrusion (MATE) (TC 2.A.66.1) family.</text>
</comment>
<comment type="caution">
    <text evidence="14">The sequence shown here is derived from an EMBL/GenBank/DDBJ whole genome shotgun (WGS) entry which is preliminary data.</text>
</comment>
<keyword evidence="6" id="KW-0050">Antiport</keyword>
<dbReference type="PANTHER" id="PTHR43298:SF2">
    <property type="entry name" value="FMN_FAD EXPORTER YEEO-RELATED"/>
    <property type="match status" value="1"/>
</dbReference>
<keyword evidence="5" id="KW-0813">Transport</keyword>
<evidence type="ECO:0000256" key="6">
    <source>
        <dbReference type="ARBA" id="ARBA00022449"/>
    </source>
</evidence>
<dbReference type="AlphaFoldDB" id="A0A3E3K5A1"/>
<feature type="transmembrane region" description="Helical" evidence="13">
    <location>
        <begin position="62"/>
        <end position="85"/>
    </location>
</feature>
<comment type="subcellular location">
    <subcellularLocation>
        <location evidence="2">Cell membrane</location>
        <topology evidence="2">Multi-pass membrane protein</topology>
    </subcellularLocation>
</comment>
<dbReference type="InterPro" id="IPR050222">
    <property type="entry name" value="MATE_MdtK"/>
</dbReference>
<evidence type="ECO:0000256" key="9">
    <source>
        <dbReference type="ARBA" id="ARBA00022989"/>
    </source>
</evidence>
<evidence type="ECO:0000313" key="15">
    <source>
        <dbReference type="Proteomes" id="UP000261080"/>
    </source>
</evidence>
<keyword evidence="10" id="KW-0406">Ion transport</keyword>
<name>A0A3E3K5A1_9FIRM</name>
<evidence type="ECO:0000256" key="1">
    <source>
        <dbReference type="ARBA" id="ARBA00003408"/>
    </source>
</evidence>
<sequence>MEERTSSTLMTEGSIWKRIIFFAIPIFLGNLFQQMYNTADSLIVGNFLGSNALAAVSSSGNLIQLMIGFFNGIALGAGVVIARYFGARDSEHVEKAVHTTVAFGIVAGIILTIVGVFFAPQILVWMKTPENVMPESTAYFRVYFMGSLGFVMYNMFVGILQAVGDSRHPLYYLILSSVVNVVLDITFITVFGMGVEGAALATDISQLVSAILCMIQLIRSKAEYRLRLRRIRFEWDIFKQVVQFGLPSGIQNSIISIANVVVQSNINSFGEMAMAGCGAYSKIEGFGFLPITSFTMALTTFVGQNLGAKDYERTKKGARFGIACAMILAELIGIVIFIAAPVFTAAFDRTPEVILFGTERARTAALFYCLLAYSHSVAAVLRGAGKAVIPMFVMMIFWCVIRVAVLTAVSALIPSIAVVYWIYPLTWTLSSIAFFIYYKKANWLYSF</sequence>
<dbReference type="PIRSF" id="PIRSF006603">
    <property type="entry name" value="DinF"/>
    <property type="match status" value="1"/>
</dbReference>